<dbReference type="PANTHER" id="PTHR44170:SF6">
    <property type="entry name" value="CONTACTIN"/>
    <property type="match status" value="1"/>
</dbReference>
<evidence type="ECO:0000256" key="2">
    <source>
        <dbReference type="ARBA" id="ARBA00022692"/>
    </source>
</evidence>
<dbReference type="Gene3D" id="2.60.40.10">
    <property type="entry name" value="Immunoglobulins"/>
    <property type="match status" value="1"/>
</dbReference>
<organism evidence="10 11">
    <name type="scientific">Araneus ventricosus</name>
    <name type="common">Orbweaver spider</name>
    <name type="synonym">Epeira ventricosa</name>
    <dbReference type="NCBI Taxonomy" id="182803"/>
    <lineage>
        <taxon>Eukaryota</taxon>
        <taxon>Metazoa</taxon>
        <taxon>Ecdysozoa</taxon>
        <taxon>Arthropoda</taxon>
        <taxon>Chelicerata</taxon>
        <taxon>Arachnida</taxon>
        <taxon>Araneae</taxon>
        <taxon>Araneomorphae</taxon>
        <taxon>Entelegynae</taxon>
        <taxon>Araneoidea</taxon>
        <taxon>Araneidae</taxon>
        <taxon>Araneus</taxon>
    </lineage>
</organism>
<evidence type="ECO:0000313" key="10">
    <source>
        <dbReference type="EMBL" id="GBM49286.1"/>
    </source>
</evidence>
<keyword evidence="4" id="KW-0677">Repeat</keyword>
<evidence type="ECO:0000259" key="9">
    <source>
        <dbReference type="PROSITE" id="PS50835"/>
    </source>
</evidence>
<dbReference type="InterPro" id="IPR003598">
    <property type="entry name" value="Ig_sub2"/>
</dbReference>
<feature type="domain" description="Ig-like" evidence="9">
    <location>
        <begin position="39"/>
        <end position="127"/>
    </location>
</feature>
<sequence>MVVTCAPVIQSSLSVPLSFRSPFIKVGGARDSSPDMTEPVIMMGPSNTTAMMGDIVVFTCDTLGDPPPQISWQRNGRNIYINGHSSYKILDSGSLQLDSVGPADYGMYHCLAKNDKGVASSETAHLQVEAKSTEKIHRHRLAILVSSLQDGSAKLLGVPKLLSGIGKAAADAV</sequence>
<comment type="subcellular location">
    <subcellularLocation>
        <location evidence="1">Membrane</location>
        <topology evidence="1">Single-pass membrane protein</topology>
    </subcellularLocation>
</comment>
<evidence type="ECO:0000256" key="6">
    <source>
        <dbReference type="ARBA" id="ARBA00023136"/>
    </source>
</evidence>
<dbReference type="InterPro" id="IPR036179">
    <property type="entry name" value="Ig-like_dom_sf"/>
</dbReference>
<dbReference type="GO" id="GO:0007399">
    <property type="term" value="P:nervous system development"/>
    <property type="evidence" value="ECO:0007669"/>
    <property type="project" value="UniProtKB-ARBA"/>
</dbReference>
<keyword evidence="11" id="KW-1185">Reference proteome</keyword>
<evidence type="ECO:0000256" key="5">
    <source>
        <dbReference type="ARBA" id="ARBA00022989"/>
    </source>
</evidence>
<evidence type="ECO:0000256" key="4">
    <source>
        <dbReference type="ARBA" id="ARBA00022737"/>
    </source>
</evidence>
<dbReference type="Pfam" id="PF13927">
    <property type="entry name" value="Ig_3"/>
    <property type="match status" value="1"/>
</dbReference>
<evidence type="ECO:0000256" key="7">
    <source>
        <dbReference type="ARBA" id="ARBA00023157"/>
    </source>
</evidence>
<keyword evidence="5" id="KW-1133">Transmembrane helix</keyword>
<dbReference type="GO" id="GO:0098609">
    <property type="term" value="P:cell-cell adhesion"/>
    <property type="evidence" value="ECO:0007669"/>
    <property type="project" value="TreeGrafter"/>
</dbReference>
<dbReference type="PROSITE" id="PS50835">
    <property type="entry name" value="IG_LIKE"/>
    <property type="match status" value="1"/>
</dbReference>
<dbReference type="GO" id="GO:0016020">
    <property type="term" value="C:membrane"/>
    <property type="evidence" value="ECO:0007669"/>
    <property type="project" value="UniProtKB-SubCell"/>
</dbReference>
<name>A0A4Y2G943_ARAVE</name>
<dbReference type="InterPro" id="IPR013783">
    <property type="entry name" value="Ig-like_fold"/>
</dbReference>
<dbReference type="SUPFAM" id="SSF48726">
    <property type="entry name" value="Immunoglobulin"/>
    <property type="match status" value="1"/>
</dbReference>
<evidence type="ECO:0000256" key="3">
    <source>
        <dbReference type="ARBA" id="ARBA00022729"/>
    </source>
</evidence>
<keyword evidence="7" id="KW-1015">Disulfide bond</keyword>
<evidence type="ECO:0000256" key="1">
    <source>
        <dbReference type="ARBA" id="ARBA00004167"/>
    </source>
</evidence>
<evidence type="ECO:0000256" key="8">
    <source>
        <dbReference type="ARBA" id="ARBA00023319"/>
    </source>
</evidence>
<evidence type="ECO:0000313" key="11">
    <source>
        <dbReference type="Proteomes" id="UP000499080"/>
    </source>
</evidence>
<dbReference type="OrthoDB" id="10253954at2759"/>
<keyword evidence="6" id="KW-0472">Membrane</keyword>
<dbReference type="Proteomes" id="UP000499080">
    <property type="component" value="Unassembled WGS sequence"/>
</dbReference>
<keyword evidence="3" id="KW-0732">Signal</keyword>
<dbReference type="FunFam" id="2.60.40.10:FF:000008">
    <property type="entry name" value="roundabout homolog 2 isoform X2"/>
    <property type="match status" value="1"/>
</dbReference>
<reference evidence="10 11" key="1">
    <citation type="journal article" date="2019" name="Sci. Rep.">
        <title>Orb-weaving spider Araneus ventricosus genome elucidates the spidroin gene catalogue.</title>
        <authorList>
            <person name="Kono N."/>
            <person name="Nakamura H."/>
            <person name="Ohtoshi R."/>
            <person name="Moran D.A.P."/>
            <person name="Shinohara A."/>
            <person name="Yoshida Y."/>
            <person name="Fujiwara M."/>
            <person name="Mori M."/>
            <person name="Tomita M."/>
            <person name="Arakawa K."/>
        </authorList>
    </citation>
    <scope>NUCLEOTIDE SEQUENCE [LARGE SCALE GENOMIC DNA]</scope>
</reference>
<protein>
    <recommendedName>
        <fullName evidence="9">Ig-like domain-containing protein</fullName>
    </recommendedName>
</protein>
<comment type="caution">
    <text evidence="10">The sequence shown here is derived from an EMBL/GenBank/DDBJ whole genome shotgun (WGS) entry which is preliminary data.</text>
</comment>
<keyword evidence="2" id="KW-0812">Transmembrane</keyword>
<dbReference type="SMART" id="SM00408">
    <property type="entry name" value="IGc2"/>
    <property type="match status" value="1"/>
</dbReference>
<dbReference type="PANTHER" id="PTHR44170">
    <property type="entry name" value="PROTEIN SIDEKICK"/>
    <property type="match status" value="1"/>
</dbReference>
<keyword evidence="8" id="KW-0393">Immunoglobulin domain</keyword>
<proteinExistence type="predicted"/>
<dbReference type="InterPro" id="IPR007110">
    <property type="entry name" value="Ig-like_dom"/>
</dbReference>
<dbReference type="InterPro" id="IPR003599">
    <property type="entry name" value="Ig_sub"/>
</dbReference>
<gene>
    <name evidence="10" type="ORF">AVEN_23170_1</name>
</gene>
<dbReference type="EMBL" id="BGPR01001248">
    <property type="protein sequence ID" value="GBM49286.1"/>
    <property type="molecule type" value="Genomic_DNA"/>
</dbReference>
<dbReference type="AlphaFoldDB" id="A0A4Y2G943"/>
<accession>A0A4Y2G943</accession>
<dbReference type="SMART" id="SM00409">
    <property type="entry name" value="IG"/>
    <property type="match status" value="1"/>
</dbReference>